<proteinExistence type="inferred from homology"/>
<evidence type="ECO:0000313" key="11">
    <source>
        <dbReference type="EMBL" id="ODQ67381.1"/>
    </source>
</evidence>
<accession>A0A1E3PPN5</accession>
<keyword evidence="12" id="KW-1185">Reference proteome</keyword>
<evidence type="ECO:0000256" key="3">
    <source>
        <dbReference type="ARBA" id="ARBA00022448"/>
    </source>
</evidence>
<evidence type="ECO:0000256" key="5">
    <source>
        <dbReference type="ARBA" id="ARBA00022927"/>
    </source>
</evidence>
<evidence type="ECO:0000256" key="2">
    <source>
        <dbReference type="ARBA" id="ARBA00005573"/>
    </source>
</evidence>
<dbReference type="PANTHER" id="PTHR13373">
    <property type="entry name" value="FROUNT PROTEIN-RELATED"/>
    <property type="match status" value="1"/>
</dbReference>
<dbReference type="GO" id="GO:0045893">
    <property type="term" value="P:positive regulation of DNA-templated transcription"/>
    <property type="evidence" value="ECO:0007669"/>
    <property type="project" value="TreeGrafter"/>
</dbReference>
<dbReference type="GO" id="GO:0006406">
    <property type="term" value="P:mRNA export from nucleus"/>
    <property type="evidence" value="ECO:0007669"/>
    <property type="project" value="TreeGrafter"/>
</dbReference>
<evidence type="ECO:0000256" key="9">
    <source>
        <dbReference type="RuleBase" id="RU365073"/>
    </source>
</evidence>
<organism evidence="11 12">
    <name type="scientific">Nadsonia fulvescens var. elongata DSM 6958</name>
    <dbReference type="NCBI Taxonomy" id="857566"/>
    <lineage>
        <taxon>Eukaryota</taxon>
        <taxon>Fungi</taxon>
        <taxon>Dikarya</taxon>
        <taxon>Ascomycota</taxon>
        <taxon>Saccharomycotina</taxon>
        <taxon>Dipodascomycetes</taxon>
        <taxon>Dipodascales</taxon>
        <taxon>Dipodascales incertae sedis</taxon>
        <taxon>Nadsonia</taxon>
    </lineage>
</organism>
<evidence type="ECO:0000256" key="7">
    <source>
        <dbReference type="ARBA" id="ARBA00023132"/>
    </source>
</evidence>
<evidence type="ECO:0000256" key="4">
    <source>
        <dbReference type="ARBA" id="ARBA00022816"/>
    </source>
</evidence>
<dbReference type="InterPro" id="IPR011502">
    <property type="entry name" value="Nucleoporin_Nup85"/>
</dbReference>
<dbReference type="EMBL" id="KV454407">
    <property type="protein sequence ID" value="ODQ67381.1"/>
    <property type="molecule type" value="Genomic_DNA"/>
</dbReference>
<keyword evidence="6 9" id="KW-0811">Translocation</keyword>
<keyword evidence="3 9" id="KW-0813">Transport</keyword>
<comment type="subcellular location">
    <subcellularLocation>
        <location evidence="1 9">Nucleus</location>
        <location evidence="1 9">Nuclear pore complex</location>
    </subcellularLocation>
</comment>
<dbReference type="GO" id="GO:0017056">
    <property type="term" value="F:structural constituent of nuclear pore"/>
    <property type="evidence" value="ECO:0007669"/>
    <property type="project" value="TreeGrafter"/>
</dbReference>
<keyword evidence="4 9" id="KW-0509">mRNA transport</keyword>
<keyword evidence="8 9" id="KW-0539">Nucleus</keyword>
<feature type="compositionally biased region" description="Low complexity" evidence="10">
    <location>
        <begin position="52"/>
        <end position="62"/>
    </location>
</feature>
<reference evidence="11 12" key="1">
    <citation type="journal article" date="2016" name="Proc. Natl. Acad. Sci. U.S.A.">
        <title>Comparative genomics of biotechnologically important yeasts.</title>
        <authorList>
            <person name="Riley R."/>
            <person name="Haridas S."/>
            <person name="Wolfe K.H."/>
            <person name="Lopes M.R."/>
            <person name="Hittinger C.T."/>
            <person name="Goeker M."/>
            <person name="Salamov A.A."/>
            <person name="Wisecaver J.H."/>
            <person name="Long T.M."/>
            <person name="Calvey C.H."/>
            <person name="Aerts A.L."/>
            <person name="Barry K.W."/>
            <person name="Choi C."/>
            <person name="Clum A."/>
            <person name="Coughlan A.Y."/>
            <person name="Deshpande S."/>
            <person name="Douglass A.P."/>
            <person name="Hanson S.J."/>
            <person name="Klenk H.-P."/>
            <person name="LaButti K.M."/>
            <person name="Lapidus A."/>
            <person name="Lindquist E.A."/>
            <person name="Lipzen A.M."/>
            <person name="Meier-Kolthoff J.P."/>
            <person name="Ohm R.A."/>
            <person name="Otillar R.P."/>
            <person name="Pangilinan J.L."/>
            <person name="Peng Y."/>
            <person name="Rokas A."/>
            <person name="Rosa C.A."/>
            <person name="Scheuner C."/>
            <person name="Sibirny A.A."/>
            <person name="Slot J.C."/>
            <person name="Stielow J.B."/>
            <person name="Sun H."/>
            <person name="Kurtzman C.P."/>
            <person name="Blackwell M."/>
            <person name="Grigoriev I.V."/>
            <person name="Jeffries T.W."/>
        </authorList>
    </citation>
    <scope>NUCLEOTIDE SEQUENCE [LARGE SCALE GENOMIC DNA]</scope>
    <source>
        <strain evidence="11 12">DSM 6958</strain>
    </source>
</reference>
<dbReference type="STRING" id="857566.A0A1E3PPN5"/>
<dbReference type="GO" id="GO:0031080">
    <property type="term" value="C:nuclear pore outer ring"/>
    <property type="evidence" value="ECO:0007669"/>
    <property type="project" value="TreeGrafter"/>
</dbReference>
<keyword evidence="9" id="KW-0472">Membrane</keyword>
<dbReference type="Pfam" id="PF07575">
    <property type="entry name" value="Nucleopor_Nup85"/>
    <property type="match status" value="1"/>
</dbReference>
<sequence length="719" mass="79807">MTTPTFNFSSNELKDFKAIPAGETAFESIGKSNNKAQQREVEHGEEGHDELNQNNNNINSNSADTDNKDVNDQASDDDLDNADDDKFVQAAFQIFLDLNQQLQSTSGLDTIMTTANSFGEIQPHPTGPSRQQHATLVNQSLLSFLGLLETRINEASPGSSTQDSLINNFHIIKCLVALYFSSTLHRPTQSERTHHLLLPILEWVNIMDPRPTLDDTTDIMECNPAAGHPYFWPYIYTLACRGLFKQCSNSLSYSGLFPNCSETQRVLTLARRLLDSYPLENLTSFAFRQWHASTIVAQEVLTLESPNMDPATKLSLKTLFEILKGNSNIIASNTTTWPEALAARLLFNDPTDASIGDHYKWAESVHSEDITDSVIVACGYLLQGRILDAIRLCKGNSKHAGSQLVAAYMANYCDLRGLLDTYNINGQRSGSAVRDWLIIDHAKSCLQKETLAPIGIYLLEYIITESDEPSMDQSVQECRDLIAAYLPTHPFSSVDALTWALTICERLDLTTTQIAIYESRAHQYVRDRHFLDAIVTFERAGQMNQVRHYSWLLFETALVLGQPSLDPLLHQVVNHRANCTMVISSKVADCLAPYAVLSQFLTSISQGALSDPQAILALLAFPYMEKKYIPLLVCHAVSSLAKMDLSGLAALVAALDNNETDKKGLELVSRASLVDRAKLNKGDWRLDTRLELANGARRVLLQVRGLIAKAVASTYLSSV</sequence>
<dbReference type="Proteomes" id="UP000095009">
    <property type="component" value="Unassembled WGS sequence"/>
</dbReference>
<dbReference type="GO" id="GO:0031965">
    <property type="term" value="C:nuclear membrane"/>
    <property type="evidence" value="ECO:0007669"/>
    <property type="project" value="UniProtKB-UniRule"/>
</dbReference>
<comment type="subunit">
    <text evidence="9">Component of the nuclear pore complex (NPC).</text>
</comment>
<protein>
    <recommendedName>
        <fullName evidence="9">Nuclear pore complex protein Nup85</fullName>
    </recommendedName>
</protein>
<dbReference type="OrthoDB" id="17644at2759"/>
<name>A0A1E3PPN5_9ASCO</name>
<evidence type="ECO:0000256" key="6">
    <source>
        <dbReference type="ARBA" id="ARBA00023010"/>
    </source>
</evidence>
<evidence type="ECO:0000256" key="1">
    <source>
        <dbReference type="ARBA" id="ARBA00004567"/>
    </source>
</evidence>
<dbReference type="PANTHER" id="PTHR13373:SF21">
    <property type="entry name" value="NUCLEAR PORE COMPLEX PROTEIN NUP85"/>
    <property type="match status" value="1"/>
</dbReference>
<dbReference type="AlphaFoldDB" id="A0A1E3PPN5"/>
<feature type="region of interest" description="Disordered" evidence="10">
    <location>
        <begin position="24"/>
        <end position="82"/>
    </location>
</feature>
<comment type="similarity">
    <text evidence="2 9">Belongs to the nucleoporin Nup85 family.</text>
</comment>
<gene>
    <name evidence="11" type="ORF">NADFUDRAFT_81877</name>
</gene>
<evidence type="ECO:0000313" key="12">
    <source>
        <dbReference type="Proteomes" id="UP000095009"/>
    </source>
</evidence>
<feature type="compositionally biased region" description="Basic and acidic residues" evidence="10">
    <location>
        <begin position="37"/>
        <end position="51"/>
    </location>
</feature>
<comment type="function">
    <text evidence="9">Functions as a component of the nuclear pore complex (NPC).</text>
</comment>
<keyword evidence="7 9" id="KW-0906">Nuclear pore complex</keyword>
<evidence type="ECO:0000256" key="8">
    <source>
        <dbReference type="ARBA" id="ARBA00023242"/>
    </source>
</evidence>
<evidence type="ECO:0000256" key="10">
    <source>
        <dbReference type="SAM" id="MobiDB-lite"/>
    </source>
</evidence>
<dbReference type="GO" id="GO:0006606">
    <property type="term" value="P:protein import into nucleus"/>
    <property type="evidence" value="ECO:0007669"/>
    <property type="project" value="TreeGrafter"/>
</dbReference>
<keyword evidence="5 9" id="KW-0653">Protein transport</keyword>